<comment type="catalytic activity">
    <reaction evidence="1 7">
        <text>L-glutamate = D-glutamate</text>
        <dbReference type="Rhea" id="RHEA:12813"/>
        <dbReference type="ChEBI" id="CHEBI:29985"/>
        <dbReference type="ChEBI" id="CHEBI:29986"/>
        <dbReference type="EC" id="5.1.1.3"/>
    </reaction>
</comment>
<dbReference type="HAMAP" id="MF_00258">
    <property type="entry name" value="Glu_racemase"/>
    <property type="match status" value="1"/>
</dbReference>
<accession>A0A1G6HIH9</accession>
<evidence type="ECO:0000256" key="5">
    <source>
        <dbReference type="ARBA" id="ARBA00023235"/>
    </source>
</evidence>
<dbReference type="SUPFAM" id="SSF53681">
    <property type="entry name" value="Aspartate/glutamate racemase"/>
    <property type="match status" value="2"/>
</dbReference>
<dbReference type="PANTHER" id="PTHR21198:SF2">
    <property type="entry name" value="GLUTAMATE RACEMASE"/>
    <property type="match status" value="1"/>
</dbReference>
<dbReference type="InterPro" id="IPR018187">
    <property type="entry name" value="Asp/Glu_racemase_AS_1"/>
</dbReference>
<dbReference type="Gene3D" id="3.40.50.1860">
    <property type="match status" value="2"/>
</dbReference>
<protein>
    <recommendedName>
        <fullName evidence="2 7">Glutamate racemase</fullName>
        <ecNumber evidence="2 7">5.1.1.3</ecNumber>
    </recommendedName>
</protein>
<dbReference type="InterPro" id="IPR004391">
    <property type="entry name" value="Glu_race"/>
</dbReference>
<dbReference type="InterPro" id="IPR015942">
    <property type="entry name" value="Asp/Glu/hydantoin_racemase"/>
</dbReference>
<evidence type="ECO:0000256" key="1">
    <source>
        <dbReference type="ARBA" id="ARBA00001602"/>
    </source>
</evidence>
<feature type="binding site" evidence="7">
    <location>
        <begin position="248"/>
        <end position="249"/>
    </location>
    <ligand>
        <name>substrate</name>
    </ligand>
</feature>
<sequence length="337" mass="36969">MRLQDNNNFCYGICIESAYDAKSILFHLMTMSAQLHSQPNQPIASNQSLAPQSMALPNGATRASPIGIFDSGIGGLSVAIDVHHYLPNEQILYFADTAHVPYGARSDEEIRRLTAEAIDWLYQQGCKAAIVACNTASAFSLDYLRQYYGEQFPIIGLVPAVKPAVIQSQTKVVAVLATPATFRGKLIQDVVQHFALPAGVKVMTTTCLDLVPLVEQGKALDAECLLALQQCLQPVIDAGADHLVLGCTHYPFLKTAIERLYGDQLILVDSGQAVARQCGRVLQKFQLQNEQLVTDFEMKCVFSGNNQQSMQKVVENLIQNRLVVRLTDLSDFHLSSA</sequence>
<feature type="binding site" evidence="7">
    <location>
        <begin position="134"/>
        <end position="135"/>
    </location>
    <ligand>
        <name>substrate</name>
    </ligand>
</feature>
<organism evidence="8 9">
    <name type="scientific">Acinetobacter marinus</name>
    <dbReference type="NCBI Taxonomy" id="281375"/>
    <lineage>
        <taxon>Bacteria</taxon>
        <taxon>Pseudomonadati</taxon>
        <taxon>Pseudomonadota</taxon>
        <taxon>Gammaproteobacteria</taxon>
        <taxon>Moraxellales</taxon>
        <taxon>Moraxellaceae</taxon>
        <taxon>Acinetobacter</taxon>
    </lineage>
</organism>
<dbReference type="PANTHER" id="PTHR21198">
    <property type="entry name" value="GLUTAMATE RACEMASE"/>
    <property type="match status" value="1"/>
</dbReference>
<keyword evidence="4 7" id="KW-0573">Peptidoglycan synthesis</keyword>
<name>A0A1G6HIH9_9GAMM</name>
<dbReference type="Pfam" id="PF01177">
    <property type="entry name" value="Asp_Glu_race"/>
    <property type="match status" value="1"/>
</dbReference>
<dbReference type="InterPro" id="IPR001920">
    <property type="entry name" value="Asp/Glu_race"/>
</dbReference>
<dbReference type="EC" id="5.1.1.3" evidence="2 7"/>
<comment type="pathway">
    <text evidence="7">Cell wall biogenesis; peptidoglycan biosynthesis.</text>
</comment>
<dbReference type="NCBIfam" id="TIGR00067">
    <property type="entry name" value="glut_race"/>
    <property type="match status" value="1"/>
</dbReference>
<reference evidence="9" key="1">
    <citation type="submission" date="2016-09" db="EMBL/GenBank/DDBJ databases">
        <authorList>
            <person name="Varghese N."/>
            <person name="Submissions S."/>
        </authorList>
    </citation>
    <scope>NUCLEOTIDE SEQUENCE [LARGE SCALE GENOMIC DNA]</scope>
    <source>
        <strain evidence="9">ANC 3699</strain>
    </source>
</reference>
<evidence type="ECO:0000256" key="4">
    <source>
        <dbReference type="ARBA" id="ARBA00022984"/>
    </source>
</evidence>
<proteinExistence type="inferred from homology"/>
<comment type="function">
    <text evidence="7">Provides the (R)-glutamate required for cell wall biosynthesis.</text>
</comment>
<keyword evidence="3 7" id="KW-0133">Cell shape</keyword>
<evidence type="ECO:0000256" key="7">
    <source>
        <dbReference type="HAMAP-Rule" id="MF_00258"/>
    </source>
</evidence>
<dbReference type="PROSITE" id="PS00924">
    <property type="entry name" value="ASP_GLU_RACEMASE_2"/>
    <property type="match status" value="1"/>
</dbReference>
<dbReference type="GO" id="GO:0008881">
    <property type="term" value="F:glutamate racemase activity"/>
    <property type="evidence" value="ECO:0007669"/>
    <property type="project" value="UniProtKB-UniRule"/>
</dbReference>
<keyword evidence="9" id="KW-1185">Reference proteome</keyword>
<dbReference type="GO" id="GO:0071555">
    <property type="term" value="P:cell wall organization"/>
    <property type="evidence" value="ECO:0007669"/>
    <property type="project" value="UniProtKB-KW"/>
</dbReference>
<evidence type="ECO:0000313" key="9">
    <source>
        <dbReference type="Proteomes" id="UP000242317"/>
    </source>
</evidence>
<dbReference type="AlphaFoldDB" id="A0A1G6HIH9"/>
<evidence type="ECO:0000256" key="6">
    <source>
        <dbReference type="ARBA" id="ARBA00023316"/>
    </source>
</evidence>
<dbReference type="GO" id="GO:0008360">
    <property type="term" value="P:regulation of cell shape"/>
    <property type="evidence" value="ECO:0007669"/>
    <property type="project" value="UniProtKB-KW"/>
</dbReference>
<evidence type="ECO:0000256" key="3">
    <source>
        <dbReference type="ARBA" id="ARBA00022960"/>
    </source>
</evidence>
<feature type="active site" description="Proton donor/acceptor" evidence="7">
    <location>
        <position position="247"/>
    </location>
</feature>
<comment type="similarity">
    <text evidence="7">Belongs to the aspartate/glutamate racemases family.</text>
</comment>
<dbReference type="EMBL" id="FMYK01000002">
    <property type="protein sequence ID" value="SDB94069.1"/>
    <property type="molecule type" value="Genomic_DNA"/>
</dbReference>
<dbReference type="UniPathway" id="UPA00219"/>
<dbReference type="Proteomes" id="UP000242317">
    <property type="component" value="Unassembled WGS sequence"/>
</dbReference>
<feature type="binding site" evidence="7">
    <location>
        <begin position="70"/>
        <end position="71"/>
    </location>
    <ligand>
        <name>substrate</name>
    </ligand>
</feature>
<feature type="active site" description="Proton donor/acceptor" evidence="7">
    <location>
        <position position="133"/>
    </location>
</feature>
<keyword evidence="5 7" id="KW-0413">Isomerase</keyword>
<dbReference type="GO" id="GO:0009252">
    <property type="term" value="P:peptidoglycan biosynthetic process"/>
    <property type="evidence" value="ECO:0007669"/>
    <property type="project" value="UniProtKB-UniRule"/>
</dbReference>
<evidence type="ECO:0000256" key="2">
    <source>
        <dbReference type="ARBA" id="ARBA00013090"/>
    </source>
</evidence>
<feature type="binding site" evidence="7">
    <location>
        <begin position="102"/>
        <end position="103"/>
    </location>
    <ligand>
        <name>substrate</name>
    </ligand>
</feature>
<gene>
    <name evidence="7" type="primary">murI</name>
    <name evidence="8" type="ORF">SAMN05421749_102297</name>
</gene>
<dbReference type="PROSITE" id="PS00923">
    <property type="entry name" value="ASP_GLU_RACEMASE_1"/>
    <property type="match status" value="1"/>
</dbReference>
<evidence type="ECO:0000313" key="8">
    <source>
        <dbReference type="EMBL" id="SDB94069.1"/>
    </source>
</evidence>
<dbReference type="InterPro" id="IPR033134">
    <property type="entry name" value="Asp/Glu_racemase_AS_2"/>
</dbReference>
<keyword evidence="6 7" id="KW-0961">Cell wall biogenesis/degradation</keyword>